<proteinExistence type="inferred from homology"/>
<dbReference type="SUPFAM" id="SSF52980">
    <property type="entry name" value="Restriction endonuclease-like"/>
    <property type="match status" value="1"/>
</dbReference>
<dbReference type="HAMAP" id="MF_00048">
    <property type="entry name" value="UPF0102"/>
    <property type="match status" value="1"/>
</dbReference>
<dbReference type="InterPro" id="IPR003509">
    <property type="entry name" value="UPF0102_YraN-like"/>
</dbReference>
<dbReference type="AlphaFoldDB" id="A0A133QHV9"/>
<evidence type="ECO:0000256" key="1">
    <source>
        <dbReference type="ARBA" id="ARBA00006738"/>
    </source>
</evidence>
<dbReference type="STRING" id="28128.HMPREF3226_00664"/>
<dbReference type="EMBL" id="LRQG01000036">
    <property type="protein sequence ID" value="KXA42383.1"/>
    <property type="molecule type" value="Genomic_DNA"/>
</dbReference>
<dbReference type="Pfam" id="PF02021">
    <property type="entry name" value="UPF0102"/>
    <property type="match status" value="1"/>
</dbReference>
<dbReference type="CDD" id="cd20736">
    <property type="entry name" value="PoNe_Nuclease"/>
    <property type="match status" value="1"/>
</dbReference>
<gene>
    <name evidence="3" type="ORF">HMPREF3226_00664</name>
</gene>
<dbReference type="OrthoDB" id="9802516at2"/>
<protein>
    <recommendedName>
        <fullName evidence="2">UPF0102 protein HMPREF3226_00664</fullName>
    </recommendedName>
</protein>
<evidence type="ECO:0000313" key="4">
    <source>
        <dbReference type="Proteomes" id="UP000070533"/>
    </source>
</evidence>
<evidence type="ECO:0000313" key="3">
    <source>
        <dbReference type="EMBL" id="KXA42383.1"/>
    </source>
</evidence>
<dbReference type="InterPro" id="IPR011856">
    <property type="entry name" value="tRNA_endonuc-like_dom_sf"/>
</dbReference>
<dbReference type="Proteomes" id="UP000070533">
    <property type="component" value="Unassembled WGS sequence"/>
</dbReference>
<keyword evidence="4" id="KW-1185">Reference proteome</keyword>
<sequence length="124" mass="14174">MATHNELGKWGEELAYEHLRFGGFRILDRNWKCGHRDLDIVAIENDVLVIVEVKTRRNEQYNDADEAVTPQKIRSLSIAANAYVKSHSLGSMGNDIRFDIITIVGTPETEHTLRHVRDAFLPFV</sequence>
<comment type="caution">
    <text evidence="3">The sequence shown here is derived from an EMBL/GenBank/DDBJ whole genome shotgun (WGS) entry which is preliminary data.</text>
</comment>
<comment type="similarity">
    <text evidence="1 2">Belongs to the UPF0102 family.</text>
</comment>
<dbReference type="PANTHER" id="PTHR34039">
    <property type="entry name" value="UPF0102 PROTEIN YRAN"/>
    <property type="match status" value="1"/>
</dbReference>
<evidence type="ECO:0000256" key="2">
    <source>
        <dbReference type="HAMAP-Rule" id="MF_00048"/>
    </source>
</evidence>
<dbReference type="eggNOG" id="COG0792">
    <property type="taxonomic scope" value="Bacteria"/>
</dbReference>
<organism evidence="3 4">
    <name type="scientific">Prevotella corporis</name>
    <dbReference type="NCBI Taxonomy" id="28128"/>
    <lineage>
        <taxon>Bacteria</taxon>
        <taxon>Pseudomonadati</taxon>
        <taxon>Bacteroidota</taxon>
        <taxon>Bacteroidia</taxon>
        <taxon>Bacteroidales</taxon>
        <taxon>Prevotellaceae</taxon>
        <taxon>Prevotella</taxon>
    </lineage>
</organism>
<name>A0A133QHV9_9BACT</name>
<accession>A0A133QHV9</accession>
<dbReference type="Gene3D" id="3.40.1350.10">
    <property type="match status" value="1"/>
</dbReference>
<dbReference type="PATRIC" id="fig|28128.5.peg.672"/>
<reference evidence="4" key="1">
    <citation type="submission" date="2016-01" db="EMBL/GenBank/DDBJ databases">
        <authorList>
            <person name="Mitreva M."/>
            <person name="Pepin K.H."/>
            <person name="Mihindukulasuriya K.A."/>
            <person name="Fulton R."/>
            <person name="Fronick C."/>
            <person name="O'Laughlin M."/>
            <person name="Miner T."/>
            <person name="Herter B."/>
            <person name="Rosa B.A."/>
            <person name="Cordes M."/>
            <person name="Tomlinson C."/>
            <person name="Wollam A."/>
            <person name="Palsikar V.B."/>
            <person name="Mardis E.R."/>
            <person name="Wilson R.K."/>
        </authorList>
    </citation>
    <scope>NUCLEOTIDE SEQUENCE [LARGE SCALE GENOMIC DNA]</scope>
    <source>
        <strain evidence="4">MJR7716</strain>
    </source>
</reference>
<dbReference type="InterPro" id="IPR011335">
    <property type="entry name" value="Restrct_endonuc-II-like"/>
</dbReference>
<dbReference type="NCBIfam" id="NF009154">
    <property type="entry name" value="PRK12497.3-3"/>
    <property type="match status" value="1"/>
</dbReference>
<dbReference type="RefSeq" id="WP_025877058.1">
    <property type="nucleotide sequence ID" value="NZ_BAAAXP010000029.1"/>
</dbReference>
<dbReference type="PANTHER" id="PTHR34039:SF1">
    <property type="entry name" value="UPF0102 PROTEIN YRAN"/>
    <property type="match status" value="1"/>
</dbReference>
<dbReference type="GO" id="GO:0003676">
    <property type="term" value="F:nucleic acid binding"/>
    <property type="evidence" value="ECO:0007669"/>
    <property type="project" value="InterPro"/>
</dbReference>